<evidence type="ECO:0000313" key="4">
    <source>
        <dbReference type="Proteomes" id="UP000663880"/>
    </source>
</evidence>
<dbReference type="Pfam" id="PF05970">
    <property type="entry name" value="PIF1"/>
    <property type="match status" value="1"/>
</dbReference>
<dbReference type="InterPro" id="IPR010285">
    <property type="entry name" value="DNA_helicase_pif1-like_DEAD"/>
</dbReference>
<keyword evidence="1" id="KW-0378">Hydrolase</keyword>
<dbReference type="GO" id="GO:0043139">
    <property type="term" value="F:5'-3' DNA helicase activity"/>
    <property type="evidence" value="ECO:0007669"/>
    <property type="project" value="UniProtKB-EC"/>
</dbReference>
<comment type="similarity">
    <text evidence="1">Belongs to the helicase family.</text>
</comment>
<comment type="catalytic activity">
    <reaction evidence="1">
        <text>ATP + H2O = ADP + phosphate + H(+)</text>
        <dbReference type="Rhea" id="RHEA:13065"/>
        <dbReference type="ChEBI" id="CHEBI:15377"/>
        <dbReference type="ChEBI" id="CHEBI:15378"/>
        <dbReference type="ChEBI" id="CHEBI:30616"/>
        <dbReference type="ChEBI" id="CHEBI:43474"/>
        <dbReference type="ChEBI" id="CHEBI:456216"/>
        <dbReference type="EC" id="5.6.2.3"/>
    </reaction>
</comment>
<keyword evidence="1" id="KW-0233">DNA recombination</keyword>
<dbReference type="EC" id="5.6.2.3" evidence="1"/>
<comment type="caution">
    <text evidence="3">The sequence shown here is derived from an EMBL/GenBank/DDBJ whole genome shotgun (WGS) entry which is preliminary data.</text>
</comment>
<feature type="domain" description="DNA helicase Pif1-like DEAD-box helicase" evidence="2">
    <location>
        <begin position="2"/>
        <end position="74"/>
    </location>
</feature>
<keyword evidence="1" id="KW-0234">DNA repair</keyword>
<evidence type="ECO:0000313" key="3">
    <source>
        <dbReference type="EMBL" id="CAF4918912.1"/>
    </source>
</evidence>
<keyword evidence="4" id="KW-1185">Reference proteome</keyword>
<evidence type="ECO:0000259" key="2">
    <source>
        <dbReference type="Pfam" id="PF05970"/>
    </source>
</evidence>
<comment type="cofactor">
    <cofactor evidence="1">
        <name>Mg(2+)</name>
        <dbReference type="ChEBI" id="CHEBI:18420"/>
    </cofactor>
</comment>
<dbReference type="EMBL" id="CAJOBZ010000052">
    <property type="protein sequence ID" value="CAF4918912.1"/>
    <property type="molecule type" value="Genomic_DNA"/>
</dbReference>
<accession>A0A821W8Y8</accession>
<dbReference type="GO" id="GO:0006310">
    <property type="term" value="P:DNA recombination"/>
    <property type="evidence" value="ECO:0007669"/>
    <property type="project" value="UniProtKB-KW"/>
</dbReference>
<dbReference type="GO" id="GO:0005524">
    <property type="term" value="F:ATP binding"/>
    <property type="evidence" value="ECO:0007669"/>
    <property type="project" value="UniProtKB-KW"/>
</dbReference>
<evidence type="ECO:0000256" key="1">
    <source>
        <dbReference type="RuleBase" id="RU363044"/>
    </source>
</evidence>
<dbReference type="GO" id="GO:0000723">
    <property type="term" value="P:telomere maintenance"/>
    <property type="evidence" value="ECO:0007669"/>
    <property type="project" value="InterPro"/>
</dbReference>
<gene>
    <name evidence="3" type="ORF">PMACD_LOCUS12842</name>
</gene>
<dbReference type="PANTHER" id="PTHR10492">
    <property type="match status" value="1"/>
</dbReference>
<keyword evidence="1" id="KW-0547">Nucleotide-binding</keyword>
<keyword evidence="1" id="KW-0067">ATP-binding</keyword>
<keyword evidence="1" id="KW-0227">DNA damage</keyword>
<dbReference type="Proteomes" id="UP000663880">
    <property type="component" value="Unassembled WGS sequence"/>
</dbReference>
<protein>
    <recommendedName>
        <fullName evidence="1">ATP-dependent DNA helicase</fullName>
        <ecNumber evidence="1">5.6.2.3</ecNumber>
    </recommendedName>
</protein>
<dbReference type="OrthoDB" id="272985at2759"/>
<dbReference type="PANTHER" id="PTHR10492:SF57">
    <property type="entry name" value="ATP-DEPENDENT DNA HELICASE"/>
    <property type="match status" value="1"/>
</dbReference>
<dbReference type="GO" id="GO:0016787">
    <property type="term" value="F:hydrolase activity"/>
    <property type="evidence" value="ECO:0007669"/>
    <property type="project" value="UniProtKB-KW"/>
</dbReference>
<proteinExistence type="inferred from homology"/>
<name>A0A821W8Y8_9NEOP</name>
<sequence length="140" mass="15692">MGGITFVFAGDFRQTLPAINRDTRADIIKACLKSTPLLTSIETLKLRTNMRAHLHGSDSDFPQQLLKLGEGIFPSTNFSGYSDIILDESLGQILHNLENLIDAVYPDIENLHKKDFHWLCSRAIVSPKNDTVNEINNLII</sequence>
<reference evidence="3" key="1">
    <citation type="submission" date="2021-02" db="EMBL/GenBank/DDBJ databases">
        <authorList>
            <person name="Steward A R."/>
        </authorList>
    </citation>
    <scope>NUCLEOTIDE SEQUENCE</scope>
</reference>
<dbReference type="GO" id="GO:0006281">
    <property type="term" value="P:DNA repair"/>
    <property type="evidence" value="ECO:0007669"/>
    <property type="project" value="UniProtKB-KW"/>
</dbReference>
<keyword evidence="1" id="KW-0347">Helicase</keyword>
<dbReference type="AlphaFoldDB" id="A0A821W8Y8"/>
<organism evidence="3 4">
    <name type="scientific">Pieris macdunnoughi</name>
    <dbReference type="NCBI Taxonomy" id="345717"/>
    <lineage>
        <taxon>Eukaryota</taxon>
        <taxon>Metazoa</taxon>
        <taxon>Ecdysozoa</taxon>
        <taxon>Arthropoda</taxon>
        <taxon>Hexapoda</taxon>
        <taxon>Insecta</taxon>
        <taxon>Pterygota</taxon>
        <taxon>Neoptera</taxon>
        <taxon>Endopterygota</taxon>
        <taxon>Lepidoptera</taxon>
        <taxon>Glossata</taxon>
        <taxon>Ditrysia</taxon>
        <taxon>Papilionoidea</taxon>
        <taxon>Pieridae</taxon>
        <taxon>Pierinae</taxon>
        <taxon>Pieris</taxon>
    </lineage>
</organism>